<dbReference type="EMBL" id="CP126114">
    <property type="protein sequence ID" value="WHY84113.1"/>
    <property type="molecule type" value="Genomic_DNA"/>
</dbReference>
<dbReference type="Pfam" id="PF12804">
    <property type="entry name" value="NTP_transf_3"/>
    <property type="match status" value="1"/>
</dbReference>
<dbReference type="KEGG" id="nnv:QNH39_15660"/>
<dbReference type="Proteomes" id="UP001178288">
    <property type="component" value="Chromosome"/>
</dbReference>
<feature type="domain" description="MobA-like NTP transferase" evidence="1">
    <location>
        <begin position="6"/>
        <end position="168"/>
    </location>
</feature>
<dbReference type="GO" id="GO:0016779">
    <property type="term" value="F:nucleotidyltransferase activity"/>
    <property type="evidence" value="ECO:0007669"/>
    <property type="project" value="UniProtKB-ARBA"/>
</dbReference>
<evidence type="ECO:0000259" key="1">
    <source>
        <dbReference type="Pfam" id="PF12804"/>
    </source>
</evidence>
<evidence type="ECO:0000313" key="3">
    <source>
        <dbReference type="Proteomes" id="UP001178288"/>
    </source>
</evidence>
<gene>
    <name evidence="2" type="ORF">QNH39_15660</name>
</gene>
<sequence length="211" mass="23833">MKKTCAMIVAAGNSSRMNFPKPLLQWQEQPLLEYQINQLTMLPFSEIIVVLGHKADTIINQVSIVDSRVSLLNCQTYQEGLSSSLKFGLEYATEKHDAVLLMPVDLPLIQLKTIKQVFEAGAILLNRIGEPFAIQPRYEFQKGHPVFIGNFQGLNWSDLHGDIGAKPQIRQLKNREFIDTNDIGVIFDIDTPQDYQKALSIYTRKTGNAKN</sequence>
<dbReference type="PANTHER" id="PTHR43777">
    <property type="entry name" value="MOLYBDENUM COFACTOR CYTIDYLYLTRANSFERASE"/>
    <property type="match status" value="1"/>
</dbReference>
<dbReference type="InterPro" id="IPR025877">
    <property type="entry name" value="MobA-like_NTP_Trfase"/>
</dbReference>
<dbReference type="RefSeq" id="WP_082805018.1">
    <property type="nucleotide sequence ID" value="NZ_CP126114.1"/>
</dbReference>
<dbReference type="AlphaFoldDB" id="A0AA95ML57"/>
<name>A0AA95ML57_9BACI</name>
<evidence type="ECO:0000313" key="2">
    <source>
        <dbReference type="EMBL" id="WHY84113.1"/>
    </source>
</evidence>
<dbReference type="PANTHER" id="PTHR43777:SF1">
    <property type="entry name" value="MOLYBDENUM COFACTOR CYTIDYLYLTRANSFERASE"/>
    <property type="match status" value="1"/>
</dbReference>
<proteinExistence type="predicted"/>
<keyword evidence="3" id="KW-1185">Reference proteome</keyword>
<dbReference type="InterPro" id="IPR029044">
    <property type="entry name" value="Nucleotide-diphossugar_trans"/>
</dbReference>
<accession>A0AA95ML57</accession>
<dbReference type="CDD" id="cd04182">
    <property type="entry name" value="GT_2_like_f"/>
    <property type="match status" value="1"/>
</dbReference>
<reference evidence="2" key="1">
    <citation type="submission" date="2023-05" db="EMBL/GenBank/DDBJ databases">
        <title>Comparative genomics of Bacillaceae isolates and their secondary metabolite potential.</title>
        <authorList>
            <person name="Song L."/>
            <person name="Nielsen L.J."/>
            <person name="Mohite O."/>
            <person name="Xu X."/>
            <person name="Weber T."/>
            <person name="Kovacs A.T."/>
        </authorList>
    </citation>
    <scope>NUCLEOTIDE SEQUENCE</scope>
    <source>
        <strain evidence="2">XLM17</strain>
    </source>
</reference>
<dbReference type="SUPFAM" id="SSF53448">
    <property type="entry name" value="Nucleotide-diphospho-sugar transferases"/>
    <property type="match status" value="1"/>
</dbReference>
<dbReference type="Gene3D" id="3.90.550.10">
    <property type="entry name" value="Spore Coat Polysaccharide Biosynthesis Protein SpsA, Chain A"/>
    <property type="match status" value="1"/>
</dbReference>
<protein>
    <submittedName>
        <fullName evidence="2">Nucleotidyltransferase family protein</fullName>
    </submittedName>
</protein>
<organism evidence="2 3">
    <name type="scientific">Neobacillus novalis</name>
    <dbReference type="NCBI Taxonomy" id="220687"/>
    <lineage>
        <taxon>Bacteria</taxon>
        <taxon>Bacillati</taxon>
        <taxon>Bacillota</taxon>
        <taxon>Bacilli</taxon>
        <taxon>Bacillales</taxon>
        <taxon>Bacillaceae</taxon>
        <taxon>Neobacillus</taxon>
    </lineage>
</organism>